<dbReference type="Proteomes" id="UP000198211">
    <property type="component" value="Unassembled WGS sequence"/>
</dbReference>
<sequence>MSGFGENRKKRLIHELSYIALCALFPTASERCFSYRELVFDDSVEFDENEDKVFIAIQDAVYLTYTRLTDDRADLDRVVEAAVAHFRRIKSLRRAFDAPYVGNADVQFRRYLERCCSAYRSNEDNEEPYWHPFVTLTQSSGFGKTRILRQLARSGQRYDPSMYDMTVLYICMRNREGSTGYPFATSALTDWLFPRSGLSEAPIAEALLKAFVCSVKHSDAKQRWQVLFDDGCDDGAIVGELKKFKIDENVTEPELKKQRVSWTSQSESEGALKKPLLVVAIDEAQNLHNIVDWPTEQGCDTALYYLVSALEKVNKKAVVRNAKGSVFAVLVKRNPQVLGNELSGFLYNPKPLFPPFILTESMDVLLESPMRAIDPDTVWEELTSMGRPLWHNMNQGSTLENKQRTLNELAASKLLLGHDAAYTASYNKDTLYGVAALFCRVGVRSRPRHPMTRRLITNFLSVVHYVTHNNDGYFSSYASEPVLTFGAAHMWYQLDIPALESHILRQFKVMLVNGEVDASNIDEMVARIFLLLAMDATIMGKTVMEDAEARKDFIFTGQFCNVLDFVDILVTKKPSLQTANADVDEIKWYTSWRKHWMEWKIGFSHFVDLPDEPNEETLWKMLTRRAAGILPRQMHGADLIIPIFNGSVVSFVLVQINNLQDRDTIIPDVAVENREATAIVGKSEFNIFQQRKIIRLRLSLSEELNSKTMQAVSLRVIANQMWWDSKTQINGDLDERERGEMAERRLSQVLPKDAALKKASKTLDIFAQF</sequence>
<dbReference type="STRING" id="4795.A0A225V8Z9"/>
<proteinExistence type="predicted"/>
<name>A0A225V8Z9_9STRA</name>
<accession>A0A225V8Z9</accession>
<dbReference type="PANTHER" id="PTHR33266">
    <property type="entry name" value="CHROMOSOME 15, WHOLE GENOME SHOTGUN SEQUENCE"/>
    <property type="match status" value="1"/>
</dbReference>
<evidence type="ECO:0000313" key="1">
    <source>
        <dbReference type="EMBL" id="OWZ01845.1"/>
    </source>
</evidence>
<dbReference type="AlphaFoldDB" id="A0A225V8Z9"/>
<comment type="caution">
    <text evidence="1">The sequence shown here is derived from an EMBL/GenBank/DDBJ whole genome shotgun (WGS) entry which is preliminary data.</text>
</comment>
<reference evidence="2" key="1">
    <citation type="submission" date="2017-03" db="EMBL/GenBank/DDBJ databases">
        <title>Phytopthora megakarya and P. palmivora, two closely related causual agents of cacao black pod achieved similar genome size and gene model numbers by different mechanisms.</title>
        <authorList>
            <person name="Ali S."/>
            <person name="Shao J."/>
            <person name="Larry D.J."/>
            <person name="Kronmiller B."/>
            <person name="Shen D."/>
            <person name="Strem M.D."/>
            <person name="Melnick R.L."/>
            <person name="Guiltinan M.J."/>
            <person name="Tyler B.M."/>
            <person name="Meinhardt L.W."/>
            <person name="Bailey B.A."/>
        </authorList>
    </citation>
    <scope>NUCLEOTIDE SEQUENCE [LARGE SCALE GENOMIC DNA]</scope>
    <source>
        <strain evidence="2">zdho120</strain>
    </source>
</reference>
<dbReference type="OrthoDB" id="128354at2759"/>
<protein>
    <submittedName>
        <fullName evidence="1">Uncharacterized protein</fullName>
    </submittedName>
</protein>
<dbReference type="EMBL" id="NBNE01006576">
    <property type="protein sequence ID" value="OWZ01845.1"/>
    <property type="molecule type" value="Genomic_DNA"/>
</dbReference>
<keyword evidence="2" id="KW-1185">Reference proteome</keyword>
<gene>
    <name evidence="1" type="ORF">PHMEG_00026700</name>
</gene>
<evidence type="ECO:0000313" key="2">
    <source>
        <dbReference type="Proteomes" id="UP000198211"/>
    </source>
</evidence>
<dbReference type="PANTHER" id="PTHR33266:SF1">
    <property type="entry name" value="F-BOX DOMAIN-CONTAINING PROTEIN"/>
    <property type="match status" value="1"/>
</dbReference>
<organism evidence="1 2">
    <name type="scientific">Phytophthora megakarya</name>
    <dbReference type="NCBI Taxonomy" id="4795"/>
    <lineage>
        <taxon>Eukaryota</taxon>
        <taxon>Sar</taxon>
        <taxon>Stramenopiles</taxon>
        <taxon>Oomycota</taxon>
        <taxon>Peronosporomycetes</taxon>
        <taxon>Peronosporales</taxon>
        <taxon>Peronosporaceae</taxon>
        <taxon>Phytophthora</taxon>
    </lineage>
</organism>